<keyword evidence="2" id="KW-1133">Transmembrane helix</keyword>
<feature type="transmembrane region" description="Helical" evidence="2">
    <location>
        <begin position="93"/>
        <end position="113"/>
    </location>
</feature>
<feature type="compositionally biased region" description="Low complexity" evidence="1">
    <location>
        <begin position="215"/>
        <end position="237"/>
    </location>
</feature>
<proteinExistence type="predicted"/>
<protein>
    <submittedName>
        <fullName evidence="3">Uncharacterized protein</fullName>
    </submittedName>
</protein>
<gene>
    <name evidence="3" type="ORF">M0812_24064</name>
</gene>
<evidence type="ECO:0000256" key="2">
    <source>
        <dbReference type="SAM" id="Phobius"/>
    </source>
</evidence>
<dbReference type="Proteomes" id="UP001146793">
    <property type="component" value="Unassembled WGS sequence"/>
</dbReference>
<feature type="transmembrane region" description="Helical" evidence="2">
    <location>
        <begin position="29"/>
        <end position="49"/>
    </location>
</feature>
<comment type="caution">
    <text evidence="3">The sequence shown here is derived from an EMBL/GenBank/DDBJ whole genome shotgun (WGS) entry which is preliminary data.</text>
</comment>
<evidence type="ECO:0000256" key="1">
    <source>
        <dbReference type="SAM" id="MobiDB-lite"/>
    </source>
</evidence>
<dbReference type="AlphaFoldDB" id="A0AAV7YL79"/>
<feature type="transmembrane region" description="Helical" evidence="2">
    <location>
        <begin position="355"/>
        <end position="372"/>
    </location>
</feature>
<sequence>MSLLLIYSIISFFFPVLVLIFTHKSIGDQLFHLVCLVFLCSELFSLTFYPLTLYVKKLKPIVSPSFMILRYAIFFLIFYYFGIPETIYDLHLIYLQLFMYIVFAVFSIQFVRTAMYFSRYLVYSDSIKKKHSHLICWIIAIFCSLFTLFFGIKFTYQAATRLFGIFILVIFVAAILFLIFYQKSILSDCASVAFIFTLFIVMGYYSQFSNSTLITQTPSPSQSTPTPTPTTTTTTTTNENFETNFEPVQEMDYQNGFENTEFPIWFYFVVLVSSLFTIFSSIFDISLLKDEKYSFRAHMNNGYNEDYDDNDRFLAIKKLFNSRLVGIKRILGILCWISSVSYLLLDQTTQLDPKFYYSTATLSLGTFIYLSFNYY</sequence>
<evidence type="ECO:0000313" key="4">
    <source>
        <dbReference type="Proteomes" id="UP001146793"/>
    </source>
</evidence>
<feature type="transmembrane region" description="Helical" evidence="2">
    <location>
        <begin position="326"/>
        <end position="343"/>
    </location>
</feature>
<feature type="transmembrane region" description="Helical" evidence="2">
    <location>
        <begin position="134"/>
        <end position="156"/>
    </location>
</feature>
<feature type="region of interest" description="Disordered" evidence="1">
    <location>
        <begin position="215"/>
        <end position="239"/>
    </location>
</feature>
<evidence type="ECO:0000313" key="3">
    <source>
        <dbReference type="EMBL" id="KAJ3428732.1"/>
    </source>
</evidence>
<feature type="transmembrane region" description="Helical" evidence="2">
    <location>
        <begin position="188"/>
        <end position="205"/>
    </location>
</feature>
<feature type="transmembrane region" description="Helical" evidence="2">
    <location>
        <begin position="162"/>
        <end position="181"/>
    </location>
</feature>
<organism evidence="3 4">
    <name type="scientific">Anaeramoeba flamelloides</name>
    <dbReference type="NCBI Taxonomy" id="1746091"/>
    <lineage>
        <taxon>Eukaryota</taxon>
        <taxon>Metamonada</taxon>
        <taxon>Anaeramoebidae</taxon>
        <taxon>Anaeramoeba</taxon>
    </lineage>
</organism>
<keyword evidence="2" id="KW-0472">Membrane</keyword>
<feature type="transmembrane region" description="Helical" evidence="2">
    <location>
        <begin position="264"/>
        <end position="288"/>
    </location>
</feature>
<dbReference type="EMBL" id="JANTQA010000057">
    <property type="protein sequence ID" value="KAJ3428732.1"/>
    <property type="molecule type" value="Genomic_DNA"/>
</dbReference>
<accession>A0AAV7YL79</accession>
<name>A0AAV7YL79_9EUKA</name>
<feature type="transmembrane region" description="Helical" evidence="2">
    <location>
        <begin position="5"/>
        <end position="23"/>
    </location>
</feature>
<keyword evidence="2" id="KW-0812">Transmembrane</keyword>
<reference evidence="3" key="1">
    <citation type="submission" date="2022-08" db="EMBL/GenBank/DDBJ databases">
        <title>Novel sulphate-reducing endosymbionts in the free-living metamonad Anaeramoeba.</title>
        <authorList>
            <person name="Jerlstrom-Hultqvist J."/>
            <person name="Cepicka I."/>
            <person name="Gallot-Lavallee L."/>
            <person name="Salas-Leiva D."/>
            <person name="Curtis B.A."/>
            <person name="Zahonova K."/>
            <person name="Pipaliya S."/>
            <person name="Dacks J."/>
            <person name="Roger A.J."/>
        </authorList>
    </citation>
    <scope>NUCLEOTIDE SEQUENCE</scope>
    <source>
        <strain evidence="3">Busselton2</strain>
    </source>
</reference>
<feature type="transmembrane region" description="Helical" evidence="2">
    <location>
        <begin position="61"/>
        <end position="81"/>
    </location>
</feature>